<proteinExistence type="predicted"/>
<dbReference type="RefSeq" id="WP_249848017.1">
    <property type="nucleotide sequence ID" value="NZ_JAMGBD010000001.1"/>
</dbReference>
<feature type="domain" description="DUF2059" evidence="2">
    <location>
        <begin position="111"/>
        <end position="142"/>
    </location>
</feature>
<feature type="signal peptide" evidence="1">
    <location>
        <begin position="1"/>
        <end position="21"/>
    </location>
</feature>
<dbReference type="Pfam" id="PF09832">
    <property type="entry name" value="DUF2059"/>
    <property type="match status" value="1"/>
</dbReference>
<sequence>MRRTILFLLLGSVVVPTAAPAADNPSAPSAAKPDPAAKAAALKLANILYSEESQVRMAERMVDQEIGPAFRSNQSFMDLEAEYPGFIDALVQEFKPSLIRFTRRELPGYHDRVAELIASRLTAAEIEDLASFYKTPTGQKLVHGVQDNLASSSILKEAMDDPDKPASYGAIVSDHKAATEAATKLIDKADEPGLIALSQKPYFTRLAVLGPDMRKLEQDFMNEPAPEFEAEVEAIVKATLARFEGAKKR</sequence>
<reference evidence="3" key="1">
    <citation type="submission" date="2022-05" db="EMBL/GenBank/DDBJ databases">
        <authorList>
            <person name="Jo J.-H."/>
            <person name="Im W.-T."/>
        </authorList>
    </citation>
    <scope>NUCLEOTIDE SEQUENCE</scope>
    <source>
        <strain evidence="3">SE158</strain>
    </source>
</reference>
<dbReference type="InterPro" id="IPR018637">
    <property type="entry name" value="DUF2059"/>
</dbReference>
<protein>
    <submittedName>
        <fullName evidence="3">DUF2059 domain-containing protein</fullName>
    </submittedName>
</protein>
<name>A0ABT0RMM5_9SPHN</name>
<evidence type="ECO:0000259" key="2">
    <source>
        <dbReference type="Pfam" id="PF09832"/>
    </source>
</evidence>
<comment type="caution">
    <text evidence="3">The sequence shown here is derived from an EMBL/GenBank/DDBJ whole genome shotgun (WGS) entry which is preliminary data.</text>
</comment>
<gene>
    <name evidence="3" type="ORF">LZ536_08275</name>
</gene>
<evidence type="ECO:0000256" key="1">
    <source>
        <dbReference type="SAM" id="SignalP"/>
    </source>
</evidence>
<evidence type="ECO:0000313" key="4">
    <source>
        <dbReference type="Proteomes" id="UP001165363"/>
    </source>
</evidence>
<dbReference type="Proteomes" id="UP001165363">
    <property type="component" value="Unassembled WGS sequence"/>
</dbReference>
<keyword evidence="1" id="KW-0732">Signal</keyword>
<evidence type="ECO:0000313" key="3">
    <source>
        <dbReference type="EMBL" id="MCL6683896.1"/>
    </source>
</evidence>
<dbReference type="EMBL" id="JAMGBD010000001">
    <property type="protein sequence ID" value="MCL6683896.1"/>
    <property type="molecule type" value="Genomic_DNA"/>
</dbReference>
<feature type="chain" id="PRO_5045405429" evidence="1">
    <location>
        <begin position="22"/>
        <end position="249"/>
    </location>
</feature>
<keyword evidence="4" id="KW-1185">Reference proteome</keyword>
<accession>A0ABT0RMM5</accession>
<organism evidence="3 4">
    <name type="scientific">Sphingomonas alba</name>
    <dbReference type="NCBI Taxonomy" id="2908208"/>
    <lineage>
        <taxon>Bacteria</taxon>
        <taxon>Pseudomonadati</taxon>
        <taxon>Pseudomonadota</taxon>
        <taxon>Alphaproteobacteria</taxon>
        <taxon>Sphingomonadales</taxon>
        <taxon>Sphingomonadaceae</taxon>
        <taxon>Sphingomonas</taxon>
    </lineage>
</organism>